<dbReference type="InterPro" id="IPR029386">
    <property type="entry name" value="TMEM169"/>
</dbReference>
<gene>
    <name evidence="2" type="ORF">HJG63_019411</name>
</gene>
<dbReference type="Proteomes" id="UP000593571">
    <property type="component" value="Unassembled WGS sequence"/>
</dbReference>
<reference evidence="2 3" key="1">
    <citation type="journal article" date="2020" name="Nature">
        <title>Six reference-quality genomes reveal evolution of bat adaptations.</title>
        <authorList>
            <person name="Jebb D."/>
            <person name="Huang Z."/>
            <person name="Pippel M."/>
            <person name="Hughes G.M."/>
            <person name="Lavrichenko K."/>
            <person name="Devanna P."/>
            <person name="Winkler S."/>
            <person name="Jermiin L.S."/>
            <person name="Skirmuntt E.C."/>
            <person name="Katzourakis A."/>
            <person name="Burkitt-Gray L."/>
            <person name="Ray D.A."/>
            <person name="Sullivan K.A.M."/>
            <person name="Roscito J.G."/>
            <person name="Kirilenko B.M."/>
            <person name="Davalos L.M."/>
            <person name="Corthals A.P."/>
            <person name="Power M.L."/>
            <person name="Jones G."/>
            <person name="Ransome R.D."/>
            <person name="Dechmann D.K.N."/>
            <person name="Locatelli A.G."/>
            <person name="Puechmaille S.J."/>
            <person name="Fedrigo O."/>
            <person name="Jarvis E.D."/>
            <person name="Hiller M."/>
            <person name="Vernes S.C."/>
            <person name="Myers E.W."/>
            <person name="Teeling E.C."/>
        </authorList>
    </citation>
    <scope>NUCLEOTIDE SEQUENCE [LARGE SCALE GENOMIC DNA]</scope>
    <source>
        <strain evidence="2">MRouAeg1</strain>
        <tissue evidence="2">Muscle</tissue>
    </source>
</reference>
<dbReference type="AlphaFoldDB" id="A0A7J8JPL5"/>
<keyword evidence="2" id="KW-0472">Membrane</keyword>
<dbReference type="PANTHER" id="PTHR31777:SF0">
    <property type="entry name" value="TRANSMEMBRANE PROTEIN 169"/>
    <property type="match status" value="1"/>
</dbReference>
<comment type="caution">
    <text evidence="2">The sequence shown here is derived from an EMBL/GenBank/DDBJ whole genome shotgun (WGS) entry which is preliminary data.</text>
</comment>
<feature type="region of interest" description="Disordered" evidence="1">
    <location>
        <begin position="1"/>
        <end position="94"/>
    </location>
</feature>
<evidence type="ECO:0000256" key="1">
    <source>
        <dbReference type="SAM" id="MobiDB-lite"/>
    </source>
</evidence>
<evidence type="ECO:0000313" key="2">
    <source>
        <dbReference type="EMBL" id="KAF6498239.1"/>
    </source>
</evidence>
<dbReference type="PANTHER" id="PTHR31777">
    <property type="entry name" value="TRANSMEMBRANE PROTEIN 169"/>
    <property type="match status" value="1"/>
</dbReference>
<accession>A0A7J8JPL5</accession>
<organism evidence="2 3">
    <name type="scientific">Rousettus aegyptiacus</name>
    <name type="common">Egyptian fruit bat</name>
    <name type="synonym">Pteropus aegyptiacus</name>
    <dbReference type="NCBI Taxonomy" id="9407"/>
    <lineage>
        <taxon>Eukaryota</taxon>
        <taxon>Metazoa</taxon>
        <taxon>Chordata</taxon>
        <taxon>Craniata</taxon>
        <taxon>Vertebrata</taxon>
        <taxon>Euteleostomi</taxon>
        <taxon>Mammalia</taxon>
        <taxon>Eutheria</taxon>
        <taxon>Laurasiatheria</taxon>
        <taxon>Chiroptera</taxon>
        <taxon>Yinpterochiroptera</taxon>
        <taxon>Pteropodoidea</taxon>
        <taxon>Pteropodidae</taxon>
        <taxon>Rousettinae</taxon>
        <taxon>Rousettus</taxon>
    </lineage>
</organism>
<name>A0A7J8JPL5_ROUAE</name>
<dbReference type="EMBL" id="JACASE010000002">
    <property type="protein sequence ID" value="KAF6498239.1"/>
    <property type="molecule type" value="Genomic_DNA"/>
</dbReference>
<protein>
    <submittedName>
        <fullName evidence="2">Transmembrane protein 169</fullName>
    </submittedName>
</protein>
<proteinExistence type="predicted"/>
<keyword evidence="3" id="KW-1185">Reference proteome</keyword>
<evidence type="ECO:0000313" key="3">
    <source>
        <dbReference type="Proteomes" id="UP000593571"/>
    </source>
</evidence>
<sequence length="94" mass="10373">MEEPAPVEGQGQLPSPHRGSLRKVVAAALALDGESTMGHRKKRKKESRPESIIIYRSESEKVDEELGESEGGVQPKEEEGDDILDYPADDGRSW</sequence>
<keyword evidence="2" id="KW-0812">Transmembrane</keyword>
<feature type="compositionally biased region" description="Acidic residues" evidence="1">
    <location>
        <begin position="78"/>
        <end position="88"/>
    </location>
</feature>